<dbReference type="SUPFAM" id="SSF56487">
    <property type="entry name" value="SRCR-like"/>
    <property type="match status" value="2"/>
</dbReference>
<evidence type="ECO:0000256" key="5">
    <source>
        <dbReference type="PROSITE-ProRule" id="PRU00196"/>
    </source>
</evidence>
<dbReference type="Pfam" id="PF00530">
    <property type="entry name" value="SRCR"/>
    <property type="match status" value="2"/>
</dbReference>
<dbReference type="InterPro" id="IPR001190">
    <property type="entry name" value="SRCR"/>
</dbReference>
<comment type="caution">
    <text evidence="7">The sequence shown here is derived from an EMBL/GenBank/DDBJ whole genome shotgun (WGS) entry which is preliminary data.</text>
</comment>
<dbReference type="Proteomes" id="UP000531559">
    <property type="component" value="Unassembled WGS sequence"/>
</dbReference>
<dbReference type="Gene3D" id="3.10.250.10">
    <property type="entry name" value="SRCR-like domain"/>
    <property type="match status" value="2"/>
</dbReference>
<evidence type="ECO:0000259" key="6">
    <source>
        <dbReference type="PROSITE" id="PS50287"/>
    </source>
</evidence>
<feature type="non-terminal residue" evidence="7">
    <location>
        <position position="1"/>
    </location>
</feature>
<dbReference type="GO" id="GO:0016020">
    <property type="term" value="C:membrane"/>
    <property type="evidence" value="ECO:0007669"/>
    <property type="project" value="InterPro"/>
</dbReference>
<dbReference type="PROSITE" id="PS50287">
    <property type="entry name" value="SRCR_2"/>
    <property type="match status" value="2"/>
</dbReference>
<feature type="domain" description="SRCR" evidence="6">
    <location>
        <begin position="1"/>
        <end position="90"/>
    </location>
</feature>
<evidence type="ECO:0000256" key="3">
    <source>
        <dbReference type="ARBA" id="ARBA00023157"/>
    </source>
</evidence>
<keyword evidence="3 5" id="KW-1015">Disulfide bond</keyword>
<evidence type="ECO:0000313" key="8">
    <source>
        <dbReference type="Proteomes" id="UP000531559"/>
    </source>
</evidence>
<evidence type="ECO:0000256" key="2">
    <source>
        <dbReference type="ARBA" id="ARBA00022737"/>
    </source>
</evidence>
<dbReference type="EMBL" id="VZSV01000510">
    <property type="protein sequence ID" value="NXA57224.1"/>
    <property type="molecule type" value="Genomic_DNA"/>
</dbReference>
<proteinExistence type="predicted"/>
<evidence type="ECO:0000313" key="7">
    <source>
        <dbReference type="EMBL" id="NXA57224.1"/>
    </source>
</evidence>
<dbReference type="PRINTS" id="PR00258">
    <property type="entry name" value="SPERACTRCPTR"/>
</dbReference>
<comment type="caution">
    <text evidence="5">Lacks conserved residue(s) required for the propagation of feature annotation.</text>
</comment>
<dbReference type="OrthoDB" id="536948at2759"/>
<feature type="domain" description="SRCR" evidence="6">
    <location>
        <begin position="108"/>
        <end position="152"/>
    </location>
</feature>
<protein>
    <submittedName>
        <fullName evidence="7">C163A protein</fullName>
    </submittedName>
</protein>
<keyword evidence="4" id="KW-0325">Glycoprotein</keyword>
<organism evidence="7 8">
    <name type="scientific">Nothocercus julius</name>
    <dbReference type="NCBI Taxonomy" id="2585813"/>
    <lineage>
        <taxon>Eukaryota</taxon>
        <taxon>Metazoa</taxon>
        <taxon>Chordata</taxon>
        <taxon>Craniata</taxon>
        <taxon>Vertebrata</taxon>
        <taxon>Euteleostomi</taxon>
        <taxon>Archelosauria</taxon>
        <taxon>Archosauria</taxon>
        <taxon>Dinosauria</taxon>
        <taxon>Saurischia</taxon>
        <taxon>Theropoda</taxon>
        <taxon>Coelurosauria</taxon>
        <taxon>Aves</taxon>
        <taxon>Palaeognathae</taxon>
        <taxon>Tinamiformes</taxon>
        <taxon>Tinamidae</taxon>
        <taxon>Nothocercus</taxon>
    </lineage>
</organism>
<dbReference type="FunFam" id="3.10.250.10:FF:000006">
    <property type="entry name" value="neurotrypsin isoform X2"/>
    <property type="match status" value="1"/>
</dbReference>
<name>A0A7K7WVL8_9AVES</name>
<sequence>HCAGRVEVKHQGQWGTVCDDDWDAEDAAVVCKLLECGSVVPNAYFGPGSDPIWLSFVDCQGNETALSECTHDGWGEHDCSHNEDIGVVCSEHKAILTFPPLSPEYTGFRLVNGSTVCSGWVEIQVEGTWGTLCDSGWDISDAHVLCHQLNCG</sequence>
<dbReference type="PANTHER" id="PTHR48071">
    <property type="entry name" value="SRCR DOMAIN-CONTAINING PROTEIN"/>
    <property type="match status" value="1"/>
</dbReference>
<keyword evidence="2" id="KW-0677">Repeat</keyword>
<dbReference type="AlphaFoldDB" id="A0A7K7WVL8"/>
<reference evidence="7 8" key="1">
    <citation type="submission" date="2019-09" db="EMBL/GenBank/DDBJ databases">
        <title>Bird 10,000 Genomes (B10K) Project - Family phase.</title>
        <authorList>
            <person name="Zhang G."/>
        </authorList>
    </citation>
    <scope>NUCLEOTIDE SEQUENCE [LARGE SCALE GENOMIC DNA]</scope>
    <source>
        <strain evidence="7">B10K-MSB-01</strain>
    </source>
</reference>
<accession>A0A7K7WVL8</accession>
<dbReference type="InterPro" id="IPR036772">
    <property type="entry name" value="SRCR-like_dom_sf"/>
</dbReference>
<dbReference type="SMART" id="SM00202">
    <property type="entry name" value="SR"/>
    <property type="match status" value="1"/>
</dbReference>
<feature type="non-terminal residue" evidence="7">
    <location>
        <position position="152"/>
    </location>
</feature>
<evidence type="ECO:0000256" key="4">
    <source>
        <dbReference type="ARBA" id="ARBA00023180"/>
    </source>
</evidence>
<gene>
    <name evidence="7" type="primary">Cd163_3</name>
    <name evidence="7" type="ORF">NOTJUL_R05606</name>
</gene>
<feature type="disulfide bond" evidence="5">
    <location>
        <begin position="59"/>
        <end position="69"/>
    </location>
</feature>
<evidence type="ECO:0000256" key="1">
    <source>
        <dbReference type="ARBA" id="ARBA00022729"/>
    </source>
</evidence>
<dbReference type="PANTHER" id="PTHR48071:SF27">
    <property type="entry name" value="SCAVENGER RECEPTOR CYSTEINE-RICH TYPE 1 PROTEIN M130-LIKE"/>
    <property type="match status" value="1"/>
</dbReference>
<keyword evidence="8" id="KW-1185">Reference proteome</keyword>
<keyword evidence="1" id="KW-0732">Signal</keyword>